<evidence type="ECO:0000256" key="5">
    <source>
        <dbReference type="ARBA" id="ARBA00022884"/>
    </source>
</evidence>
<name>A0A0D2DBE1_9EURO</name>
<feature type="region of interest" description="Disordered" evidence="8">
    <location>
        <begin position="1"/>
        <end position="25"/>
    </location>
</feature>
<dbReference type="GO" id="GO:0005737">
    <property type="term" value="C:cytoplasm"/>
    <property type="evidence" value="ECO:0007669"/>
    <property type="project" value="UniProtKB-SubCell"/>
</dbReference>
<dbReference type="STRING" id="215243.A0A0D2DBE1"/>
<comment type="similarity">
    <text evidence="3">Belongs to the translin family.</text>
</comment>
<evidence type="ECO:0000256" key="4">
    <source>
        <dbReference type="ARBA" id="ARBA00022490"/>
    </source>
</evidence>
<dbReference type="OrthoDB" id="829at2759"/>
<dbReference type="InterPro" id="IPR033956">
    <property type="entry name" value="Translin"/>
</dbReference>
<evidence type="ECO:0000313" key="10">
    <source>
        <dbReference type="Proteomes" id="UP000053342"/>
    </source>
</evidence>
<protein>
    <recommendedName>
        <fullName evidence="11">Translin</fullName>
    </recommendedName>
</protein>
<dbReference type="HOGENOM" id="CLU_079179_0_0_1"/>
<gene>
    <name evidence="9" type="ORF">PV06_08389</name>
</gene>
<proteinExistence type="inferred from homology"/>
<comment type="subcellular location">
    <subcellularLocation>
        <location evidence="2">Cytoplasm</location>
    </subcellularLocation>
    <subcellularLocation>
        <location evidence="1">Nucleus</location>
    </subcellularLocation>
</comment>
<dbReference type="FunFam" id="1.20.58.200:FF:000002">
    <property type="entry name" value="Putative translin"/>
    <property type="match status" value="1"/>
</dbReference>
<dbReference type="Gene3D" id="1.20.58.200">
    <property type="entry name" value="Translin, domain 2"/>
    <property type="match status" value="1"/>
</dbReference>
<keyword evidence="6" id="KW-0238">DNA-binding</keyword>
<dbReference type="SUPFAM" id="SSF74784">
    <property type="entry name" value="Translin"/>
    <property type="match status" value="1"/>
</dbReference>
<dbReference type="GeneID" id="27360463"/>
<dbReference type="InterPro" id="IPR036081">
    <property type="entry name" value="Translin_sf"/>
</dbReference>
<dbReference type="AlphaFoldDB" id="A0A0D2DBE1"/>
<dbReference type="GO" id="GO:0016070">
    <property type="term" value="P:RNA metabolic process"/>
    <property type="evidence" value="ECO:0007669"/>
    <property type="project" value="InterPro"/>
</dbReference>
<keyword evidence="5" id="KW-0694">RNA-binding</keyword>
<evidence type="ECO:0000256" key="2">
    <source>
        <dbReference type="ARBA" id="ARBA00004496"/>
    </source>
</evidence>
<evidence type="ECO:0000256" key="6">
    <source>
        <dbReference type="ARBA" id="ARBA00023125"/>
    </source>
</evidence>
<dbReference type="PANTHER" id="PTHR10741">
    <property type="entry name" value="TRANSLIN AND TRANSLIN ASSOCIATED PROTEIN X"/>
    <property type="match status" value="1"/>
</dbReference>
<dbReference type="VEuPathDB" id="FungiDB:PV06_08389"/>
<evidence type="ECO:0000256" key="3">
    <source>
        <dbReference type="ARBA" id="ARBA00005902"/>
    </source>
</evidence>
<keyword evidence="4" id="KW-0963">Cytoplasm</keyword>
<reference evidence="9 10" key="1">
    <citation type="submission" date="2015-01" db="EMBL/GenBank/DDBJ databases">
        <title>The Genome Sequence of Exophiala oligosperma CBS72588.</title>
        <authorList>
            <consortium name="The Broad Institute Genomics Platform"/>
            <person name="Cuomo C."/>
            <person name="de Hoog S."/>
            <person name="Gorbushina A."/>
            <person name="Stielow B."/>
            <person name="Teixiera M."/>
            <person name="Abouelleil A."/>
            <person name="Chapman S.B."/>
            <person name="Priest M."/>
            <person name="Young S.K."/>
            <person name="Wortman J."/>
            <person name="Nusbaum C."/>
            <person name="Birren B."/>
        </authorList>
    </citation>
    <scope>NUCLEOTIDE SEQUENCE [LARGE SCALE GENOMIC DNA]</scope>
    <source>
        <strain evidence="9 10">CBS 72588</strain>
    </source>
</reference>
<dbReference type="GO" id="GO:0003723">
    <property type="term" value="F:RNA binding"/>
    <property type="evidence" value="ECO:0007669"/>
    <property type="project" value="UniProtKB-KW"/>
</dbReference>
<dbReference type="EMBL" id="KN847339">
    <property type="protein sequence ID" value="KIW39805.1"/>
    <property type="molecule type" value="Genomic_DNA"/>
</dbReference>
<sequence length="251" mass="27911">MSNDTTMTTPAPAPPTSSTTTTSPTAHVDPAIFTSLQAKIDQESSIRDELKAFVDTLTKQGRLTQSILSRIHNTPTSELERSVLTPAYDALAQQASTVKDLAQSASKYPFYKWNSLWRNDVQSVIGSIQIADWLRSGQLVTVEQVGQRLGVPVNLKDEDQFHITIEDYLLALTTTIEELARLAPNAVTLGDYARPLQISKFIKDVHAGFQLLNLKNDILRRRTDGIKYSVKKVEDVVYDLSLRGLIPKEKA</sequence>
<dbReference type="GO" id="GO:0005634">
    <property type="term" value="C:nucleus"/>
    <property type="evidence" value="ECO:0007669"/>
    <property type="project" value="UniProtKB-SubCell"/>
</dbReference>
<evidence type="ECO:0000256" key="7">
    <source>
        <dbReference type="ARBA" id="ARBA00023242"/>
    </source>
</evidence>
<keyword evidence="10" id="KW-1185">Reference proteome</keyword>
<evidence type="ECO:0008006" key="11">
    <source>
        <dbReference type="Google" id="ProtNLM"/>
    </source>
</evidence>
<dbReference type="RefSeq" id="XP_016260021.1">
    <property type="nucleotide sequence ID" value="XM_016409713.1"/>
</dbReference>
<dbReference type="InterPro" id="IPR002848">
    <property type="entry name" value="Translin_fam"/>
</dbReference>
<evidence type="ECO:0000313" key="9">
    <source>
        <dbReference type="EMBL" id="KIW39805.1"/>
    </source>
</evidence>
<keyword evidence="7" id="KW-0539">Nucleus</keyword>
<organism evidence="9 10">
    <name type="scientific">Exophiala oligosperma</name>
    <dbReference type="NCBI Taxonomy" id="215243"/>
    <lineage>
        <taxon>Eukaryota</taxon>
        <taxon>Fungi</taxon>
        <taxon>Dikarya</taxon>
        <taxon>Ascomycota</taxon>
        <taxon>Pezizomycotina</taxon>
        <taxon>Eurotiomycetes</taxon>
        <taxon>Chaetothyriomycetidae</taxon>
        <taxon>Chaetothyriales</taxon>
        <taxon>Herpotrichiellaceae</taxon>
        <taxon>Exophiala</taxon>
    </lineage>
</organism>
<dbReference type="InterPro" id="IPR016068">
    <property type="entry name" value="Translin_N"/>
</dbReference>
<evidence type="ECO:0000256" key="8">
    <source>
        <dbReference type="SAM" id="MobiDB-lite"/>
    </source>
</evidence>
<dbReference type="InterPro" id="IPR016069">
    <property type="entry name" value="Translin_C"/>
</dbReference>
<dbReference type="Gene3D" id="1.20.58.190">
    <property type="entry name" value="Translin, domain 1"/>
    <property type="match status" value="1"/>
</dbReference>
<dbReference type="GO" id="GO:0043565">
    <property type="term" value="F:sequence-specific DNA binding"/>
    <property type="evidence" value="ECO:0007669"/>
    <property type="project" value="InterPro"/>
</dbReference>
<evidence type="ECO:0000256" key="1">
    <source>
        <dbReference type="ARBA" id="ARBA00004123"/>
    </source>
</evidence>
<dbReference type="Proteomes" id="UP000053342">
    <property type="component" value="Unassembled WGS sequence"/>
</dbReference>
<dbReference type="Pfam" id="PF01997">
    <property type="entry name" value="Translin"/>
    <property type="match status" value="1"/>
</dbReference>
<dbReference type="GO" id="GO:0003697">
    <property type="term" value="F:single-stranded DNA binding"/>
    <property type="evidence" value="ECO:0007669"/>
    <property type="project" value="InterPro"/>
</dbReference>
<accession>A0A0D2DBE1</accession>
<dbReference type="CDD" id="cd14819">
    <property type="entry name" value="Translin"/>
    <property type="match status" value="1"/>
</dbReference>